<organism evidence="1 2">
    <name type="scientific">Sphingomonas paeninsulae</name>
    <dbReference type="NCBI Taxonomy" id="2319844"/>
    <lineage>
        <taxon>Bacteria</taxon>
        <taxon>Pseudomonadati</taxon>
        <taxon>Pseudomonadota</taxon>
        <taxon>Alphaproteobacteria</taxon>
        <taxon>Sphingomonadales</taxon>
        <taxon>Sphingomonadaceae</taxon>
        <taxon>Sphingomonas</taxon>
    </lineage>
</organism>
<keyword evidence="1" id="KW-0614">Plasmid</keyword>
<dbReference type="AlphaFoldDB" id="A0A494T8J5"/>
<dbReference type="InterPro" id="IPR036328">
    <property type="entry name" value="MliC_sf"/>
</dbReference>
<protein>
    <recommendedName>
        <fullName evidence="3">C-type lysozyme inhibitor domain-containing protein</fullName>
    </recommendedName>
</protein>
<proteinExistence type="predicted"/>
<evidence type="ECO:0000313" key="2">
    <source>
        <dbReference type="Proteomes" id="UP000276254"/>
    </source>
</evidence>
<sequence>MRGTTTDVDSISFNKNAEYEEVTSETSSLQPLVKLNRRYLCRDARIVQVSFMDDDVSAELETKNNTEIVVLTAAVSGGMDFTGHGYVLNGSGEEITFKRPGQPSTQCKAS</sequence>
<dbReference type="Proteomes" id="UP000276254">
    <property type="component" value="Plasmid unnamed1"/>
</dbReference>
<dbReference type="EMBL" id="CP032828">
    <property type="protein sequence ID" value="AYJ85250.1"/>
    <property type="molecule type" value="Genomic_DNA"/>
</dbReference>
<keyword evidence="2" id="KW-1185">Reference proteome</keyword>
<gene>
    <name evidence="1" type="ORF">D3Y57_04285</name>
</gene>
<evidence type="ECO:0008006" key="3">
    <source>
        <dbReference type="Google" id="ProtNLM"/>
    </source>
</evidence>
<geneLocation type="plasmid" evidence="1">
    <name>unnamed1</name>
</geneLocation>
<evidence type="ECO:0000313" key="1">
    <source>
        <dbReference type="EMBL" id="AYJ85250.1"/>
    </source>
</evidence>
<name>A0A494T8J5_SPHPE</name>
<accession>A0A494T8J5</accession>
<dbReference type="OrthoDB" id="7571931at2"/>
<dbReference type="KEGG" id="spha:D3Y57_04285"/>
<dbReference type="GeneID" id="39491682"/>
<dbReference type="RefSeq" id="WP_121151659.1">
    <property type="nucleotide sequence ID" value="NZ_CP032828.1"/>
</dbReference>
<dbReference type="Gene3D" id="2.40.128.200">
    <property type="match status" value="1"/>
</dbReference>
<reference evidence="1 2" key="1">
    <citation type="submission" date="2018-09" db="EMBL/GenBank/DDBJ databases">
        <title>Sphingomonas peninsula sp. nov., isolated from fildes peninsula, Antarctic soil.</title>
        <authorList>
            <person name="Yingchao G."/>
        </authorList>
    </citation>
    <scope>NUCLEOTIDE SEQUENCE [LARGE SCALE GENOMIC DNA]</scope>
    <source>
        <strain evidence="1 2">YZ-8</strain>
        <plasmid evidence="1 2">unnamed1</plasmid>
    </source>
</reference>